<proteinExistence type="predicted"/>
<evidence type="ECO:0000256" key="1">
    <source>
        <dbReference type="SAM" id="MobiDB-lite"/>
    </source>
</evidence>
<feature type="compositionally biased region" description="Low complexity" evidence="1">
    <location>
        <begin position="313"/>
        <end position="325"/>
    </location>
</feature>
<feature type="region of interest" description="Disordered" evidence="1">
    <location>
        <begin position="45"/>
        <end position="69"/>
    </location>
</feature>
<feature type="region of interest" description="Disordered" evidence="1">
    <location>
        <begin position="633"/>
        <end position="698"/>
    </location>
</feature>
<protein>
    <recommendedName>
        <fullName evidence="4">BTB domain-containing protein</fullName>
    </recommendedName>
</protein>
<sequence length="698" mass="77619">MAKKKRSSFLCKPAIAASCEIETSMFLDQRAENNVHAGEEVVVVDDPSATSSTSVDNEAAKDARTEPEQDESIISPYACAPVVIDCGPGLATYCVPKHLLRSPKWLTTDAGGILHLEGVSAATGHTLVHYLYTGTYQPLEVKSGDAASMAHMKFKQALLTFALATVYELPDLEGLAKEQIRTHGGFMALDEILDTARKCTWFPKMAWSWFHEYLQARAKEQFKIDYKYFTSKVYIDSVGDGKLHRFMTCHLLETFTEKLTYVLQNWEGHCVNKERADALFDGVEDTAGQTHCFSRCHSRHPTGSRIESRKLSSEPAPELEPALAPEPEKEYDPWSSSFSSTDKNKKKKKKGAVEEPLPELEPVINSVPEPVPEPKPVKEEDPWGFAVTTGKRLKKKKAQDEPKNEEPQPPEPELEAMLEPSPPHPEEEPEPVEELAIDPFAGISKMQKKKLQRKMEKEAWLKEEEDAERKEKEAAKIFRQLDEDEVEPEQELRVEEPPSPPPEPEPLIELEPSPPAEEKANDGWGDWSATAAPVNKSKQKKGVTAMIPEPLLEEPVPEPGLVNIPGPIAESEPVEEKDDGGDWGLGSIWGVGNKKKKKKGKIAQPENPILPPEPLVIETAVQEPFAVEEAEAEAKGGWDRYPWGKKKNDPKKGALVGQEEKRAEDLAVEEEEKPCSVLAAPTTFQRAMDGDRASDVGR</sequence>
<feature type="compositionally biased region" description="Basic and acidic residues" evidence="1">
    <location>
        <begin position="688"/>
        <end position="698"/>
    </location>
</feature>
<evidence type="ECO:0000313" key="3">
    <source>
        <dbReference type="Proteomes" id="UP000624244"/>
    </source>
</evidence>
<dbReference type="PANTHER" id="PTHR37538:SF4">
    <property type="entry name" value="PITSLRE SERINE_THREONINE-PROTEIN KINASE CDC2L1"/>
    <property type="match status" value="1"/>
</dbReference>
<feature type="compositionally biased region" description="Basic and acidic residues" evidence="1">
    <location>
        <begin position="58"/>
        <end position="67"/>
    </location>
</feature>
<comment type="caution">
    <text evidence="2">The sequence shown here is derived from an EMBL/GenBank/DDBJ whole genome shotgun (WGS) entry which is preliminary data.</text>
</comment>
<feature type="region of interest" description="Disordered" evidence="1">
    <location>
        <begin position="298"/>
        <end position="614"/>
    </location>
</feature>
<name>A0A8H5ZGM0_COCSA</name>
<dbReference type="EMBL" id="WNKQ01000007">
    <property type="protein sequence ID" value="KAF5850088.1"/>
    <property type="molecule type" value="Genomic_DNA"/>
</dbReference>
<feature type="compositionally biased region" description="Acidic residues" evidence="1">
    <location>
        <begin position="572"/>
        <end position="581"/>
    </location>
</feature>
<feature type="compositionally biased region" description="Basic and acidic residues" evidence="1">
    <location>
        <begin position="646"/>
        <end position="665"/>
    </location>
</feature>
<feature type="compositionally biased region" description="Acidic residues" evidence="1">
    <location>
        <begin position="427"/>
        <end position="436"/>
    </location>
</feature>
<evidence type="ECO:0008006" key="4">
    <source>
        <dbReference type="Google" id="ProtNLM"/>
    </source>
</evidence>
<gene>
    <name evidence="2" type="ORF">GGP41_002299</name>
</gene>
<organism evidence="2 3">
    <name type="scientific">Cochliobolus sativus</name>
    <name type="common">Common root rot and spot blotch fungus</name>
    <name type="synonym">Bipolaris sorokiniana</name>
    <dbReference type="NCBI Taxonomy" id="45130"/>
    <lineage>
        <taxon>Eukaryota</taxon>
        <taxon>Fungi</taxon>
        <taxon>Dikarya</taxon>
        <taxon>Ascomycota</taxon>
        <taxon>Pezizomycotina</taxon>
        <taxon>Dothideomycetes</taxon>
        <taxon>Pleosporomycetidae</taxon>
        <taxon>Pleosporales</taxon>
        <taxon>Pleosporineae</taxon>
        <taxon>Pleosporaceae</taxon>
        <taxon>Bipolaris</taxon>
    </lineage>
</organism>
<dbReference type="Proteomes" id="UP000624244">
    <property type="component" value="Unassembled WGS sequence"/>
</dbReference>
<dbReference type="AlphaFoldDB" id="A0A8H5ZGM0"/>
<feature type="compositionally biased region" description="Basic and acidic residues" evidence="1">
    <location>
        <begin position="453"/>
        <end position="481"/>
    </location>
</feature>
<accession>A0A8H5ZGM0</accession>
<dbReference type="PANTHER" id="PTHR37538">
    <property type="entry name" value="BTB DOMAIN-CONTAINING PROTEIN"/>
    <property type="match status" value="1"/>
</dbReference>
<evidence type="ECO:0000313" key="2">
    <source>
        <dbReference type="EMBL" id="KAF5850088.1"/>
    </source>
</evidence>
<reference evidence="2" key="1">
    <citation type="submission" date="2019-11" db="EMBL/GenBank/DDBJ databases">
        <title>Bipolaris sorokiniana Genome sequencing.</title>
        <authorList>
            <person name="Wang H."/>
        </authorList>
    </citation>
    <scope>NUCLEOTIDE SEQUENCE</scope>
</reference>